<comment type="subcellular location">
    <subcellularLocation>
        <location evidence="11">Cytoplasm</location>
    </subcellularLocation>
    <subcellularLocation>
        <location evidence="11">Secreted</location>
    </subcellularLocation>
    <subcellularLocation>
        <location evidence="11">Cell surface</location>
    </subcellularLocation>
    <text evidence="11">Fractions of enolase are present in both the cytoplasm and on the cell surface.</text>
</comment>
<dbReference type="Pfam" id="PF03952">
    <property type="entry name" value="Enolase_N"/>
    <property type="match status" value="1"/>
</dbReference>
<feature type="active site" description="Proton acceptor" evidence="11">
    <location>
        <position position="400"/>
    </location>
</feature>
<dbReference type="CDD" id="cd03313">
    <property type="entry name" value="enolase"/>
    <property type="match status" value="1"/>
</dbReference>
<feature type="binding site" evidence="11">
    <location>
        <position position="430"/>
    </location>
    <ligand>
        <name>(2R)-2-phosphoglycerate</name>
        <dbReference type="ChEBI" id="CHEBI:58289"/>
    </ligand>
</feature>
<keyword evidence="14" id="KW-0670">Pyruvate</keyword>
<dbReference type="SMART" id="SM01193">
    <property type="entry name" value="Enolase_N"/>
    <property type="match status" value="1"/>
</dbReference>
<comment type="cofactor">
    <cofactor evidence="11">
        <name>Mg(2+)</name>
        <dbReference type="ChEBI" id="CHEBI:18420"/>
    </cofactor>
    <text evidence="11">Binds a second Mg(2+) ion via substrate during catalysis.</text>
</comment>
<feature type="binding site" evidence="11">
    <location>
        <position position="451"/>
    </location>
    <ligand>
        <name>(2R)-2-phosphoglycerate</name>
        <dbReference type="ChEBI" id="CHEBI:58289"/>
    </ligand>
</feature>
<evidence type="ECO:0000313" key="15">
    <source>
        <dbReference type="Proteomes" id="UP000012589"/>
    </source>
</evidence>
<evidence type="ECO:0000256" key="7">
    <source>
        <dbReference type="ARBA" id="ARBA00022842"/>
    </source>
</evidence>
<sequence length="484" mass="53550">MSVQLEIIDVYAREILDSRGNPTVEAEVTLENAQNGEIICGRADVPSGASTGQFEAVELRDDEKAYHGKGVRRAVANVNGKIARQLIGKNAMMQNRIDEMMIELDGTKNKSSLGANAILGVSMACARACAKALDLPLYRYLGGCGKGTIPVPMMNILNGGAHSRNCIDFQEFMIMPVGAVGMQQGLQWCAQVYQELKKLLDQDGHSTGVGDEGGFAPDLKNTFEVLDYLMKAVRNAGFEPGKDISFAMDAAASELFQEDAAMYYFPGETKSLVRKNAKTIERNQLQETECNCEGTTVITEQVKDGCICETDCNCLTPDTDGQMIMRSTDEMIDFYEKLVDKYPIVSIEDPLDEEDWDGWQKITERLGKRIMLVGDDLFVTNVSRLQRGIHNGCANAILIKPNQIGSLSETMLAIRTAKEHGYRTIMSHRSGETEDTFIADLAVGMHTGYIKTGAPCRSERVAKYNRLLRIEEELEGYRDIISIR</sequence>
<feature type="binding site" evidence="11">
    <location>
        <position position="400"/>
    </location>
    <ligand>
        <name>(2R)-2-phosphoglycerate</name>
        <dbReference type="ChEBI" id="CHEBI:58289"/>
    </ligand>
</feature>
<evidence type="ECO:0000256" key="6">
    <source>
        <dbReference type="ARBA" id="ARBA00022723"/>
    </source>
</evidence>
<evidence type="ECO:0000256" key="3">
    <source>
        <dbReference type="ARBA" id="ARBA00012058"/>
    </source>
</evidence>
<keyword evidence="6 11" id="KW-0479">Metal-binding</keyword>
<dbReference type="EC" id="4.2.1.11" evidence="3 11"/>
<evidence type="ECO:0000256" key="5">
    <source>
        <dbReference type="ARBA" id="ARBA00022525"/>
    </source>
</evidence>
<dbReference type="eggNOG" id="COG0148">
    <property type="taxonomic scope" value="Bacteria"/>
</dbReference>
<dbReference type="GO" id="GO:0005576">
    <property type="term" value="C:extracellular region"/>
    <property type="evidence" value="ECO:0007669"/>
    <property type="project" value="UniProtKB-SubCell"/>
</dbReference>
<evidence type="ECO:0000256" key="1">
    <source>
        <dbReference type="ARBA" id="ARBA00005031"/>
    </source>
</evidence>
<organism evidence="14 15">
    <name type="scientific">Eubacterium plexicaudatum ASF492</name>
    <dbReference type="NCBI Taxonomy" id="1235802"/>
    <lineage>
        <taxon>Bacteria</taxon>
        <taxon>Bacillati</taxon>
        <taxon>Bacillota</taxon>
        <taxon>Clostridia</taxon>
        <taxon>Eubacteriales</taxon>
        <taxon>Eubacteriaceae</taxon>
        <taxon>Eubacterium</taxon>
    </lineage>
</organism>
<evidence type="ECO:0000313" key="14">
    <source>
        <dbReference type="EMBL" id="EMZ22985.1"/>
    </source>
</evidence>
<keyword evidence="7 11" id="KW-0460">Magnesium</keyword>
<dbReference type="InterPro" id="IPR036849">
    <property type="entry name" value="Enolase-like_C_sf"/>
</dbReference>
<keyword evidence="8 11" id="KW-0324">Glycolysis</keyword>
<dbReference type="HAMAP" id="MF_00318">
    <property type="entry name" value="Enolase"/>
    <property type="match status" value="1"/>
</dbReference>
<dbReference type="SUPFAM" id="SSF54826">
    <property type="entry name" value="Enolase N-terminal domain-like"/>
    <property type="match status" value="1"/>
</dbReference>
<dbReference type="GO" id="GO:0000287">
    <property type="term" value="F:magnesium ion binding"/>
    <property type="evidence" value="ECO:0007669"/>
    <property type="project" value="UniProtKB-UniRule"/>
</dbReference>
<dbReference type="SFLD" id="SFLDS00001">
    <property type="entry name" value="Enolase"/>
    <property type="match status" value="1"/>
</dbReference>
<dbReference type="InterPro" id="IPR029017">
    <property type="entry name" value="Enolase-like_N"/>
</dbReference>
<evidence type="ECO:0000256" key="4">
    <source>
        <dbReference type="ARBA" id="ARBA00017068"/>
    </source>
</evidence>
<feature type="binding site" evidence="11">
    <location>
        <position position="170"/>
    </location>
    <ligand>
        <name>(2R)-2-phosphoglycerate</name>
        <dbReference type="ChEBI" id="CHEBI:58289"/>
    </ligand>
</feature>
<dbReference type="PROSITE" id="PS00164">
    <property type="entry name" value="ENOLASE"/>
    <property type="match status" value="1"/>
</dbReference>
<feature type="binding site" evidence="11">
    <location>
        <position position="375"/>
    </location>
    <ligand>
        <name>Mg(2+)</name>
        <dbReference type="ChEBI" id="CHEBI:18420"/>
    </ligand>
</feature>
<keyword evidence="9 11" id="KW-0456">Lyase</keyword>
<gene>
    <name evidence="11" type="primary">eno</name>
    <name evidence="14" type="ORF">C823_03755</name>
</gene>
<evidence type="ECO:0000256" key="9">
    <source>
        <dbReference type="ARBA" id="ARBA00023239"/>
    </source>
</evidence>
<keyword evidence="15" id="KW-1185">Reference proteome</keyword>
<protein>
    <recommendedName>
        <fullName evidence="4 11">Enolase</fullName>
        <ecNumber evidence="3 11">4.2.1.11</ecNumber>
    </recommendedName>
    <alternativeName>
        <fullName evidence="11">2-phospho-D-glycerate hydro-lyase</fullName>
    </alternativeName>
    <alternativeName>
        <fullName evidence="11">2-phosphoglycerate dehydratase</fullName>
    </alternativeName>
</protein>
<dbReference type="SMART" id="SM01192">
    <property type="entry name" value="Enolase_C"/>
    <property type="match status" value="1"/>
</dbReference>
<comment type="catalytic activity">
    <reaction evidence="10">
        <text>(2R)-2-phosphoglycerate = phosphoenolpyruvate + H2O</text>
        <dbReference type="Rhea" id="RHEA:10164"/>
        <dbReference type="ChEBI" id="CHEBI:15377"/>
        <dbReference type="ChEBI" id="CHEBI:58289"/>
        <dbReference type="ChEBI" id="CHEBI:58702"/>
        <dbReference type="EC" id="4.2.1.11"/>
    </reaction>
    <physiologicalReaction direction="left-to-right" evidence="10">
        <dbReference type="Rhea" id="RHEA:10165"/>
    </physiologicalReaction>
</comment>
<dbReference type="UniPathway" id="UPA00109">
    <property type="reaction ID" value="UER00187"/>
</dbReference>
<feature type="binding site" evidence="11">
    <location>
        <position position="348"/>
    </location>
    <ligand>
        <name>Mg(2+)</name>
        <dbReference type="ChEBI" id="CHEBI:18420"/>
    </ligand>
</feature>
<evidence type="ECO:0000259" key="13">
    <source>
        <dbReference type="SMART" id="SM01193"/>
    </source>
</evidence>
<dbReference type="PRINTS" id="PR00148">
    <property type="entry name" value="ENOLASE"/>
</dbReference>
<evidence type="ECO:0000256" key="11">
    <source>
        <dbReference type="HAMAP-Rule" id="MF_00318"/>
    </source>
</evidence>
<dbReference type="PANTHER" id="PTHR11902">
    <property type="entry name" value="ENOLASE"/>
    <property type="match status" value="1"/>
</dbReference>
<proteinExistence type="inferred from homology"/>
<dbReference type="AlphaFoldDB" id="N2AA83"/>
<feature type="domain" description="Enolase N-terminal" evidence="13">
    <location>
        <begin position="7"/>
        <end position="141"/>
    </location>
</feature>
<comment type="caution">
    <text evidence="14">The sequence shown here is derived from an EMBL/GenBank/DDBJ whole genome shotgun (WGS) entry which is preliminary data.</text>
</comment>
<dbReference type="SUPFAM" id="SSF51604">
    <property type="entry name" value="Enolase C-terminal domain-like"/>
    <property type="match status" value="1"/>
</dbReference>
<feature type="binding site" evidence="11">
    <location>
        <position position="249"/>
    </location>
    <ligand>
        <name>Mg(2+)</name>
        <dbReference type="ChEBI" id="CHEBI:18420"/>
    </ligand>
</feature>
<dbReference type="Gene3D" id="3.30.390.10">
    <property type="entry name" value="Enolase-like, N-terminal domain"/>
    <property type="match status" value="1"/>
</dbReference>
<dbReference type="STRING" id="1235802.C823_03755"/>
<dbReference type="InterPro" id="IPR020810">
    <property type="entry name" value="Enolase_C"/>
</dbReference>
<reference evidence="14 15" key="1">
    <citation type="journal article" date="2014" name="Genome Announc.">
        <title>Draft genome sequences of the altered schaedler flora, a defined bacterial community from gnotobiotic mice.</title>
        <authorList>
            <person name="Wannemuehler M.J."/>
            <person name="Overstreet A.M."/>
            <person name="Ward D.V."/>
            <person name="Phillips G.J."/>
        </authorList>
    </citation>
    <scope>NUCLEOTIDE SEQUENCE [LARGE SCALE GENOMIC DNA]</scope>
    <source>
        <strain evidence="14 15">ASF492</strain>
    </source>
</reference>
<keyword evidence="11" id="KW-0963">Cytoplasm</keyword>
<comment type="pathway">
    <text evidence="1 11">Carbohydrate degradation; glycolysis; pyruvate from D-glyceraldehyde 3-phosphate: step 4/5.</text>
</comment>
<evidence type="ECO:0000259" key="12">
    <source>
        <dbReference type="SMART" id="SM01192"/>
    </source>
</evidence>
<dbReference type="Gene3D" id="3.20.20.120">
    <property type="entry name" value="Enolase-like C-terminal domain"/>
    <property type="match status" value="1"/>
</dbReference>
<feature type="active site" description="Proton donor" evidence="11">
    <location>
        <position position="212"/>
    </location>
</feature>
<dbReference type="GO" id="GO:0004634">
    <property type="term" value="F:phosphopyruvate hydratase activity"/>
    <property type="evidence" value="ECO:0007669"/>
    <property type="project" value="UniProtKB-UniRule"/>
</dbReference>
<name>N2AA83_9FIRM</name>
<comment type="function">
    <text evidence="11">Catalyzes the reversible conversion of 2-phosphoglycerate (2-PG) into phosphoenolpyruvate (PEP). It is essential for the degradation of carbohydrates via glycolysis.</text>
</comment>
<dbReference type="Proteomes" id="UP000012589">
    <property type="component" value="Unassembled WGS sequence"/>
</dbReference>
<feature type="domain" description="Enolase C-terminal TIM barrel" evidence="12">
    <location>
        <begin position="146"/>
        <end position="483"/>
    </location>
</feature>
<dbReference type="GO" id="GO:0009986">
    <property type="term" value="C:cell surface"/>
    <property type="evidence" value="ECO:0007669"/>
    <property type="project" value="UniProtKB-SubCell"/>
</dbReference>
<dbReference type="GO" id="GO:0006096">
    <property type="term" value="P:glycolytic process"/>
    <property type="evidence" value="ECO:0007669"/>
    <property type="project" value="UniProtKB-UniRule"/>
</dbReference>
<dbReference type="EMBL" id="AQFT01000114">
    <property type="protein sequence ID" value="EMZ22985.1"/>
    <property type="molecule type" value="Genomic_DNA"/>
</dbReference>
<evidence type="ECO:0000256" key="10">
    <source>
        <dbReference type="ARBA" id="ARBA00048951"/>
    </source>
</evidence>
<comment type="similarity">
    <text evidence="2 11">Belongs to the enolase family.</text>
</comment>
<dbReference type="GO" id="GO:0000015">
    <property type="term" value="C:phosphopyruvate hydratase complex"/>
    <property type="evidence" value="ECO:0007669"/>
    <property type="project" value="InterPro"/>
</dbReference>
<accession>N2AA83</accession>
<dbReference type="PANTHER" id="PTHR11902:SF1">
    <property type="entry name" value="ENOLASE"/>
    <property type="match status" value="1"/>
</dbReference>
<feature type="binding site" evidence="11">
    <location>
        <position position="429"/>
    </location>
    <ligand>
        <name>(2R)-2-phosphoglycerate</name>
        <dbReference type="ChEBI" id="CHEBI:58289"/>
    </ligand>
</feature>
<dbReference type="Pfam" id="PF00113">
    <property type="entry name" value="Enolase_C"/>
    <property type="match status" value="2"/>
</dbReference>
<evidence type="ECO:0000256" key="2">
    <source>
        <dbReference type="ARBA" id="ARBA00009604"/>
    </source>
</evidence>
<dbReference type="InterPro" id="IPR000941">
    <property type="entry name" value="Enolase"/>
</dbReference>
<evidence type="ECO:0000256" key="8">
    <source>
        <dbReference type="ARBA" id="ARBA00023152"/>
    </source>
</evidence>
<dbReference type="HOGENOM" id="CLU_031223_2_1_9"/>
<keyword evidence="5 11" id="KW-0964">Secreted</keyword>
<dbReference type="PATRIC" id="fig|1235802.3.peg.3961"/>
<dbReference type="InterPro" id="IPR020811">
    <property type="entry name" value="Enolase_N"/>
</dbReference>
<dbReference type="InterPro" id="IPR020809">
    <property type="entry name" value="Enolase_CS"/>
</dbReference>